<feature type="domain" description="Alpha/beta hydrolase fold-3" evidence="2">
    <location>
        <begin position="116"/>
        <end position="188"/>
    </location>
</feature>
<dbReference type="InterPro" id="IPR050300">
    <property type="entry name" value="GDXG_lipolytic_enzyme"/>
</dbReference>
<dbReference type="GO" id="GO:0016787">
    <property type="term" value="F:hydrolase activity"/>
    <property type="evidence" value="ECO:0007669"/>
    <property type="project" value="UniProtKB-KW"/>
</dbReference>
<gene>
    <name evidence="3" type="ORF">FWILDA_LOCUS9311</name>
</gene>
<dbReference type="PANTHER" id="PTHR48081">
    <property type="entry name" value="AB HYDROLASE SUPERFAMILY PROTEIN C4A8.06C"/>
    <property type="match status" value="1"/>
</dbReference>
<protein>
    <submittedName>
        <fullName evidence="3">1217_t:CDS:1</fullName>
    </submittedName>
</protein>
<dbReference type="SUPFAM" id="SSF53474">
    <property type="entry name" value="alpha/beta-Hydrolases"/>
    <property type="match status" value="1"/>
</dbReference>
<proteinExistence type="predicted"/>
<name>A0A9W4STD1_9GLOM</name>
<dbReference type="EMBL" id="CAMKVN010002168">
    <property type="protein sequence ID" value="CAI2179886.1"/>
    <property type="molecule type" value="Genomic_DNA"/>
</dbReference>
<dbReference type="AlphaFoldDB" id="A0A9W4STD1"/>
<evidence type="ECO:0000259" key="2">
    <source>
        <dbReference type="Pfam" id="PF07859"/>
    </source>
</evidence>
<sequence>MSQSLSPQYYETLEFFKNKFYDSNKTIEEAKHQMDEMAVPIPDNLIVNEVKLDDRYRIKSKEYLEDNLKRYEDVVDEKWKDLNEGGLCGEWIRVKDEGDGDGRNLGKIKNTGRVALYFFGGGYFSGSCKIARSHTCLIAENADCQVFAIDYRLSPQNQFPAPLCDALAAYFYLTNPGPEAGFEPIDPKRISPWVDLTSSMPSNWEPEMDKSDIIEGRLCLPPLGPPCPMSVEYLKDVKTLSEKIKQKKPNVVGHHSFTKIPRIRLYCANEALAIPYISPMLAESLGNLPPILCQVGGGERFRDSVVLFGFKASDPSKYQLPKYSTENFDKSPFKKPTKVTLEVYDDACHCFFVIPFEKISQFALNRAYDFIKLHASVDESINGTENTATYENGKNLNAIAINPNCEIRELDEKYMDCLKFENIGVVPDVNETDYVDNV</sequence>
<keyword evidence="1" id="KW-0378">Hydrolase</keyword>
<dbReference type="PANTHER" id="PTHR48081:SF8">
    <property type="entry name" value="ALPHA_BETA HYDROLASE FOLD-3 DOMAIN-CONTAINING PROTEIN-RELATED"/>
    <property type="match status" value="1"/>
</dbReference>
<dbReference type="InterPro" id="IPR013094">
    <property type="entry name" value="AB_hydrolase_3"/>
</dbReference>
<accession>A0A9W4STD1</accession>
<dbReference type="Gene3D" id="3.40.50.1820">
    <property type="entry name" value="alpha/beta hydrolase"/>
    <property type="match status" value="2"/>
</dbReference>
<dbReference type="OrthoDB" id="408631at2759"/>
<evidence type="ECO:0000313" key="4">
    <source>
        <dbReference type="Proteomes" id="UP001153678"/>
    </source>
</evidence>
<dbReference type="Pfam" id="PF07859">
    <property type="entry name" value="Abhydrolase_3"/>
    <property type="match status" value="1"/>
</dbReference>
<reference evidence="3" key="1">
    <citation type="submission" date="2022-08" db="EMBL/GenBank/DDBJ databases">
        <authorList>
            <person name="Kallberg Y."/>
            <person name="Tangrot J."/>
            <person name="Rosling A."/>
        </authorList>
    </citation>
    <scope>NUCLEOTIDE SEQUENCE</scope>
    <source>
        <strain evidence="3">Wild A</strain>
    </source>
</reference>
<comment type="caution">
    <text evidence="3">The sequence shown here is derived from an EMBL/GenBank/DDBJ whole genome shotgun (WGS) entry which is preliminary data.</text>
</comment>
<organism evidence="3 4">
    <name type="scientific">Funneliformis geosporum</name>
    <dbReference type="NCBI Taxonomy" id="1117311"/>
    <lineage>
        <taxon>Eukaryota</taxon>
        <taxon>Fungi</taxon>
        <taxon>Fungi incertae sedis</taxon>
        <taxon>Mucoromycota</taxon>
        <taxon>Glomeromycotina</taxon>
        <taxon>Glomeromycetes</taxon>
        <taxon>Glomerales</taxon>
        <taxon>Glomeraceae</taxon>
        <taxon>Funneliformis</taxon>
    </lineage>
</organism>
<evidence type="ECO:0000313" key="3">
    <source>
        <dbReference type="EMBL" id="CAI2179886.1"/>
    </source>
</evidence>
<dbReference type="Proteomes" id="UP001153678">
    <property type="component" value="Unassembled WGS sequence"/>
</dbReference>
<dbReference type="InterPro" id="IPR029058">
    <property type="entry name" value="AB_hydrolase_fold"/>
</dbReference>
<keyword evidence="4" id="KW-1185">Reference proteome</keyword>
<evidence type="ECO:0000256" key="1">
    <source>
        <dbReference type="ARBA" id="ARBA00022801"/>
    </source>
</evidence>